<name>A0A1I6FMZ2_9FLAO</name>
<dbReference type="EMBL" id="FOYQ01000001">
    <property type="protein sequence ID" value="SFR31248.1"/>
    <property type="molecule type" value="Genomic_DNA"/>
</dbReference>
<dbReference type="Gene3D" id="2.120.10.30">
    <property type="entry name" value="TolB, C-terminal domain"/>
    <property type="match status" value="1"/>
</dbReference>
<dbReference type="InterPro" id="IPR011659">
    <property type="entry name" value="WD40"/>
</dbReference>
<protein>
    <submittedName>
        <fullName evidence="2">WD40-like Beta Propeller Repeat</fullName>
    </submittedName>
</protein>
<keyword evidence="3" id="KW-1185">Reference proteome</keyword>
<feature type="signal peptide" evidence="1">
    <location>
        <begin position="1"/>
        <end position="18"/>
    </location>
</feature>
<dbReference type="AlphaFoldDB" id="A0A1I6FMZ2"/>
<dbReference type="InterPro" id="IPR011042">
    <property type="entry name" value="6-blade_b-propeller_TolB-like"/>
</dbReference>
<sequence>MKSLLTCGLLFVSSLAIGQPDTDVYIAELTLSSKAIVVKNPFNVSNNPGYDNQPSFRSDGEILIYAKTRNGQTDIADYDPESGHGSWLTNTPGGSEYSPTEIPETNSVSAIRLDTTGLQRLYRYEFKDREKSQVLFDDLKIGYHLWFRPNILVCTVLTENRMDLVVAYPEDQTANTYQKKVGRSLHRIPGRDLISYVSLEDGKPILKSMDPISGSTAIIAPLPEGIQDVCWLPNGLLLCGGDGILQLWDPEKSAWNTAVELGNDFGQISRIAVNKQGTLIALVNTKTQRN</sequence>
<feature type="chain" id="PRO_5011607517" evidence="1">
    <location>
        <begin position="19"/>
        <end position="290"/>
    </location>
</feature>
<evidence type="ECO:0000313" key="2">
    <source>
        <dbReference type="EMBL" id="SFR31248.1"/>
    </source>
</evidence>
<dbReference type="OrthoDB" id="9797498at2"/>
<dbReference type="STRING" id="400055.SAMN04490243_0075"/>
<evidence type="ECO:0000256" key="1">
    <source>
        <dbReference type="SAM" id="SignalP"/>
    </source>
</evidence>
<keyword evidence="1" id="KW-0732">Signal</keyword>
<accession>A0A1I6FMZ2</accession>
<organism evidence="2 3">
    <name type="scientific">Robiginitalea myxolifaciens</name>
    <dbReference type="NCBI Taxonomy" id="400055"/>
    <lineage>
        <taxon>Bacteria</taxon>
        <taxon>Pseudomonadati</taxon>
        <taxon>Bacteroidota</taxon>
        <taxon>Flavobacteriia</taxon>
        <taxon>Flavobacteriales</taxon>
        <taxon>Flavobacteriaceae</taxon>
        <taxon>Robiginitalea</taxon>
    </lineage>
</organism>
<dbReference type="Pfam" id="PF07676">
    <property type="entry name" value="PD40"/>
    <property type="match status" value="1"/>
</dbReference>
<dbReference type="SUPFAM" id="SSF69304">
    <property type="entry name" value="Tricorn protease N-terminal domain"/>
    <property type="match status" value="1"/>
</dbReference>
<gene>
    <name evidence="2" type="ORF">SAMN04490243_0075</name>
</gene>
<evidence type="ECO:0000313" key="3">
    <source>
        <dbReference type="Proteomes" id="UP000199534"/>
    </source>
</evidence>
<dbReference type="Proteomes" id="UP000199534">
    <property type="component" value="Unassembled WGS sequence"/>
</dbReference>
<reference evidence="2 3" key="1">
    <citation type="submission" date="2016-10" db="EMBL/GenBank/DDBJ databases">
        <authorList>
            <person name="de Groot N.N."/>
        </authorList>
    </citation>
    <scope>NUCLEOTIDE SEQUENCE [LARGE SCALE GENOMIC DNA]</scope>
    <source>
        <strain evidence="2 3">DSM 21019</strain>
    </source>
</reference>
<dbReference type="RefSeq" id="WP_092979789.1">
    <property type="nucleotide sequence ID" value="NZ_FOYQ01000001.1"/>
</dbReference>
<proteinExistence type="predicted"/>